<dbReference type="EMBL" id="ASWO01000004">
    <property type="protein sequence ID" value="EOT84211.1"/>
    <property type="molecule type" value="Genomic_DNA"/>
</dbReference>
<proteinExistence type="predicted"/>
<keyword evidence="1" id="KW-0175">Coiled coil</keyword>
<protein>
    <submittedName>
        <fullName evidence="2">Uncharacterized protein</fullName>
    </submittedName>
</protein>
<dbReference type="STRING" id="1140003.OMY_02230"/>
<organism evidence="2 3">
    <name type="scientific">Enterococcus sulfureus ATCC 49903</name>
    <dbReference type="NCBI Taxonomy" id="1140003"/>
    <lineage>
        <taxon>Bacteria</taxon>
        <taxon>Bacillati</taxon>
        <taxon>Bacillota</taxon>
        <taxon>Bacilli</taxon>
        <taxon>Lactobacillales</taxon>
        <taxon>Enterococcaceae</taxon>
        <taxon>Enterococcus</taxon>
    </lineage>
</organism>
<feature type="coiled-coil region" evidence="1">
    <location>
        <begin position="1"/>
        <end position="32"/>
    </location>
</feature>
<sequence>MTEKQDEKKQYVEQIRAIVEKLEKDLSDLKHDESLSSKDKDLAAFKAHKKALFEIKGILHHAGKLLDFDPAYFDELKILESMPMYYSSEMPFQPYLY</sequence>
<dbReference type="Proteomes" id="UP000015961">
    <property type="component" value="Unassembled WGS sequence"/>
</dbReference>
<reference evidence="2 3" key="1">
    <citation type="submission" date="2013-03" db="EMBL/GenBank/DDBJ databases">
        <title>The Genome Sequence of Enterococcus sulfureus ATCC_49903 (PacBio/Illumina hybrid assembly).</title>
        <authorList>
            <consortium name="The Broad Institute Genomics Platform"/>
            <consortium name="The Broad Institute Genome Sequencing Center for Infectious Disease"/>
            <person name="Earl A."/>
            <person name="Russ C."/>
            <person name="Gilmore M."/>
            <person name="Surin D."/>
            <person name="Walker B."/>
            <person name="Young S."/>
            <person name="Zeng Q."/>
            <person name="Gargeya S."/>
            <person name="Fitzgerald M."/>
            <person name="Haas B."/>
            <person name="Abouelleil A."/>
            <person name="Allen A.W."/>
            <person name="Alvarado L."/>
            <person name="Arachchi H.M."/>
            <person name="Berlin A.M."/>
            <person name="Chapman S.B."/>
            <person name="Gainer-Dewar J."/>
            <person name="Goldberg J."/>
            <person name="Griggs A."/>
            <person name="Gujja S."/>
            <person name="Hansen M."/>
            <person name="Howarth C."/>
            <person name="Imamovic A."/>
            <person name="Ireland A."/>
            <person name="Larimer J."/>
            <person name="McCowan C."/>
            <person name="Murphy C."/>
            <person name="Pearson M."/>
            <person name="Poon T.W."/>
            <person name="Priest M."/>
            <person name="Roberts A."/>
            <person name="Saif S."/>
            <person name="Shea T."/>
            <person name="Sisk P."/>
            <person name="Sykes S."/>
            <person name="Wortman J."/>
            <person name="Nusbaum C."/>
            <person name="Birren B."/>
        </authorList>
    </citation>
    <scope>NUCLEOTIDE SEQUENCE [LARGE SCALE GENOMIC DNA]</scope>
    <source>
        <strain evidence="2 3">ATCC 49903</strain>
    </source>
</reference>
<evidence type="ECO:0000256" key="1">
    <source>
        <dbReference type="SAM" id="Coils"/>
    </source>
</evidence>
<comment type="caution">
    <text evidence="2">The sequence shown here is derived from an EMBL/GenBank/DDBJ whole genome shotgun (WGS) entry which is preliminary data.</text>
</comment>
<dbReference type="AlphaFoldDB" id="S0P6U5"/>
<dbReference type="RefSeq" id="WP_016186646.1">
    <property type="nucleotide sequence ID" value="NZ_ASWO01000004.1"/>
</dbReference>
<keyword evidence="3" id="KW-1185">Reference proteome</keyword>
<gene>
    <name evidence="2" type="ORF">I573_01112</name>
</gene>
<evidence type="ECO:0000313" key="2">
    <source>
        <dbReference type="EMBL" id="EOT84211.1"/>
    </source>
</evidence>
<name>S0P6U5_9ENTE</name>
<dbReference type="PATRIC" id="fig|1140003.3.peg.2142"/>
<evidence type="ECO:0000313" key="3">
    <source>
        <dbReference type="Proteomes" id="UP000015961"/>
    </source>
</evidence>
<accession>S0P6U5</accession>